<protein>
    <recommendedName>
        <fullName evidence="3">Thioesterase domain-containing protein</fullName>
    </recommendedName>
</protein>
<proteinExistence type="predicted"/>
<dbReference type="EMBL" id="JBHRTQ010000007">
    <property type="protein sequence ID" value="MFC3174431.1"/>
    <property type="molecule type" value="Genomic_DNA"/>
</dbReference>
<evidence type="ECO:0000313" key="1">
    <source>
        <dbReference type="EMBL" id="MFC3174431.1"/>
    </source>
</evidence>
<accession>A0ABV7IT81</accession>
<organism evidence="1 2">
    <name type="scientific">Novosphingobium bradum</name>
    <dbReference type="NCBI Taxonomy" id="1737444"/>
    <lineage>
        <taxon>Bacteria</taxon>
        <taxon>Pseudomonadati</taxon>
        <taxon>Pseudomonadota</taxon>
        <taxon>Alphaproteobacteria</taxon>
        <taxon>Sphingomonadales</taxon>
        <taxon>Sphingomonadaceae</taxon>
        <taxon>Novosphingobium</taxon>
    </lineage>
</organism>
<evidence type="ECO:0000313" key="2">
    <source>
        <dbReference type="Proteomes" id="UP001595604"/>
    </source>
</evidence>
<dbReference type="RefSeq" id="WP_379509788.1">
    <property type="nucleotide sequence ID" value="NZ_JBHRTQ010000007.1"/>
</dbReference>
<sequence length="284" mass="30568">MIKDIRELAHDKAAYARELERRWSGLLSYRYIGRNHGSLNAGPVDNTVTLRRDMRNAAGGLLVSPLSISAPECGGQTDLESVPNPVIHSCQILDPGIGVKRIEVVASHCLKQGTRLGFSRSRIVDADNPARVLALMEGQGAIIGRPPEGLGKMPENRLEVLDSPDLPPLWQVFGAQRESAGVWTLPELSPDMASPDAALHMGPQHIALEAAAIDLAARLAGTDRLQMESWHVMFLARGKRGPFRLTGEAWPGSEGKLGVRVDLVDAGDGGRAVTTASAVMRRAD</sequence>
<comment type="caution">
    <text evidence="1">The sequence shown here is derived from an EMBL/GenBank/DDBJ whole genome shotgun (WGS) entry which is preliminary data.</text>
</comment>
<dbReference type="Proteomes" id="UP001595604">
    <property type="component" value="Unassembled WGS sequence"/>
</dbReference>
<keyword evidence="2" id="KW-1185">Reference proteome</keyword>
<reference evidence="2" key="1">
    <citation type="journal article" date="2019" name="Int. J. Syst. Evol. Microbiol.">
        <title>The Global Catalogue of Microorganisms (GCM) 10K type strain sequencing project: providing services to taxonomists for standard genome sequencing and annotation.</title>
        <authorList>
            <consortium name="The Broad Institute Genomics Platform"/>
            <consortium name="The Broad Institute Genome Sequencing Center for Infectious Disease"/>
            <person name="Wu L."/>
            <person name="Ma J."/>
        </authorList>
    </citation>
    <scope>NUCLEOTIDE SEQUENCE [LARGE SCALE GENOMIC DNA]</scope>
    <source>
        <strain evidence="2">KCTC 42984</strain>
    </source>
</reference>
<evidence type="ECO:0008006" key="3">
    <source>
        <dbReference type="Google" id="ProtNLM"/>
    </source>
</evidence>
<name>A0ABV7IT81_9SPHN</name>
<gene>
    <name evidence="1" type="ORF">ACFOD9_09215</name>
</gene>